<evidence type="ECO:0000256" key="8">
    <source>
        <dbReference type="PIRSR" id="PIRSR640255-2"/>
    </source>
</evidence>
<dbReference type="PRINTS" id="PR00839">
    <property type="entry name" value="V8PROTEASE"/>
</dbReference>
<keyword evidence="3" id="KW-0732">Signal</keyword>
<dbReference type="SMART" id="SM00477">
    <property type="entry name" value="NUC"/>
    <property type="match status" value="1"/>
</dbReference>
<keyword evidence="8" id="KW-0479">Metal-binding</keyword>
<dbReference type="Pfam" id="PF13365">
    <property type="entry name" value="Trypsin_2"/>
    <property type="match status" value="1"/>
</dbReference>
<dbReference type="SMART" id="SM00892">
    <property type="entry name" value="Endonuclease_NS"/>
    <property type="match status" value="1"/>
</dbReference>
<evidence type="ECO:0000256" key="9">
    <source>
        <dbReference type="RuleBase" id="RU004296"/>
    </source>
</evidence>
<dbReference type="EC" id="3.4.21.-" evidence="9"/>
<feature type="active site" description="Charge relay system" evidence="6">
    <location>
        <position position="133"/>
    </location>
</feature>
<dbReference type="InterPro" id="IPR008256">
    <property type="entry name" value="Peptidase_S1B"/>
</dbReference>
<evidence type="ECO:0000256" key="3">
    <source>
        <dbReference type="ARBA" id="ARBA00022729"/>
    </source>
</evidence>
<feature type="domain" description="ENPP1-3/EXOG-like endonuclease/phosphodiesterase" evidence="10">
    <location>
        <begin position="459"/>
        <end position="693"/>
    </location>
</feature>
<dbReference type="EMBL" id="CP006987">
    <property type="protein sequence ID" value="AIC29508.1"/>
    <property type="molecule type" value="Genomic_DNA"/>
</dbReference>
<dbReference type="OrthoDB" id="9811262at2"/>
<dbReference type="InterPro" id="IPR001604">
    <property type="entry name" value="Endo_G_ENPP1-like_dom"/>
</dbReference>
<evidence type="ECO:0000256" key="4">
    <source>
        <dbReference type="ARBA" id="ARBA00022801"/>
    </source>
</evidence>
<dbReference type="GO" id="GO:0006508">
    <property type="term" value="P:proteolysis"/>
    <property type="evidence" value="ECO:0007669"/>
    <property type="project" value="UniProtKB-KW"/>
</dbReference>
<evidence type="ECO:0000259" key="10">
    <source>
        <dbReference type="SMART" id="SM00477"/>
    </source>
</evidence>
<dbReference type="CDD" id="cd00091">
    <property type="entry name" value="NUC"/>
    <property type="match status" value="1"/>
</dbReference>
<dbReference type="PANTHER" id="PTHR13966:SF5">
    <property type="entry name" value="ENDONUCLEASE G, MITOCHONDRIAL"/>
    <property type="match status" value="1"/>
</dbReference>
<keyword evidence="12" id="KW-0540">Nuclease</keyword>
<keyword evidence="12" id="KW-0614">Plasmid</keyword>
<dbReference type="InterPro" id="IPR044925">
    <property type="entry name" value="His-Me_finger_sf"/>
</dbReference>
<dbReference type="PANTHER" id="PTHR13966">
    <property type="entry name" value="ENDONUCLEASE RELATED"/>
    <property type="match status" value="1"/>
</dbReference>
<feature type="active site" description="Proton acceptor" evidence="7">
    <location>
        <position position="528"/>
    </location>
</feature>
<evidence type="ECO:0000256" key="5">
    <source>
        <dbReference type="ARBA" id="ARBA00022825"/>
    </source>
</evidence>
<feature type="binding site" evidence="8">
    <location>
        <position position="565"/>
    </location>
    <ligand>
        <name>Mg(2+)</name>
        <dbReference type="ChEBI" id="CHEBI:18420"/>
        <note>catalytic</note>
    </ligand>
</feature>
<dbReference type="Gene3D" id="3.40.570.10">
    <property type="entry name" value="Extracellular Endonuclease, subunit A"/>
    <property type="match status" value="1"/>
</dbReference>
<dbReference type="InterPro" id="IPR040255">
    <property type="entry name" value="Non-specific_endonuclease"/>
</dbReference>
<evidence type="ECO:0000313" key="13">
    <source>
        <dbReference type="Proteomes" id="UP000027180"/>
    </source>
</evidence>
<dbReference type="GO" id="GO:0004519">
    <property type="term" value="F:endonuclease activity"/>
    <property type="evidence" value="ECO:0007669"/>
    <property type="project" value="UniProtKB-KW"/>
</dbReference>
<dbReference type="KEGG" id="rei:IE4771_PA00001"/>
<keyword evidence="2 9" id="KW-0645">Protease</keyword>
<keyword evidence="5 9" id="KW-0720">Serine protease</keyword>
<keyword evidence="12" id="KW-0255">Endonuclease</keyword>
<feature type="domain" description="DNA/RNA non-specific endonuclease/pyrophosphatase/phosphodiesterase" evidence="11">
    <location>
        <begin position="458"/>
        <end position="693"/>
    </location>
</feature>
<feature type="active site" description="Charge relay system" evidence="6">
    <location>
        <position position="178"/>
    </location>
</feature>
<reference evidence="12 13" key="1">
    <citation type="submission" date="2013-12" db="EMBL/GenBank/DDBJ databases">
        <title>Complete genome sequence of Rhizobium etli bv. mimosae IE4771.</title>
        <authorList>
            <person name="Bustos P."/>
            <person name="Santamaria R.I."/>
            <person name="Lozano L."/>
            <person name="Ormeno-Orrillo E."/>
            <person name="Rogel M.A."/>
            <person name="Romero D."/>
            <person name="Cevallos M.A."/>
            <person name="Martinez-Romero E."/>
            <person name="Gonzalez V."/>
        </authorList>
    </citation>
    <scope>NUCLEOTIDE SEQUENCE [LARGE SCALE GENOMIC DNA]</scope>
    <source>
        <strain evidence="12 13">IE4771</strain>
        <plasmid evidence="13">Plasmid pRetIE4771a</plasmid>
    </source>
</reference>
<proteinExistence type="inferred from homology"/>
<evidence type="ECO:0000259" key="11">
    <source>
        <dbReference type="SMART" id="SM00892"/>
    </source>
</evidence>
<dbReference type="InterPro" id="IPR043504">
    <property type="entry name" value="Peptidase_S1_PA_chymotrypsin"/>
</dbReference>
<name>A0A060I2U8_RHIET</name>
<geneLocation type="plasmid" evidence="12 13">
    <name>pRetIE4771a</name>
</geneLocation>
<protein>
    <recommendedName>
        <fullName evidence="9">Serine protease</fullName>
        <ecNumber evidence="9">3.4.21.-</ecNumber>
    </recommendedName>
</protein>
<sequence>MSRLEKMRLVRREVQAEAAERFQARTSEREISKSLIAENGPGSADSEIRQQIYRQRIANIKMLREISPRIPLPLGIERKIGQWDPILVAPNEIARKAGRPVARIVELGGQGIVPEGFATGFLVAPDLILTNWHVFQSRSEAKGCAANFLYEKTPQGTQVGVSFELEPDRFYLADEKLDFAFVGVKSTAASPEDLGQITLIEATPKILKGEAVNIIQYPEGGPKQYAVAQNRLVDVLDDGYLHYETDTLEGSSGSPAFSVNWELVAVHHASIPLMRNGRVVATDGSEWTEEMGDDRVKWIANEGIRVSSLVRRLRALTGSNPSEEQILRSLIASTGDPVAEALGVIGQTSVATSQRAVPIIVGESASMSGVNFTFTGPVTINVTSSAPVVAPDVETARAAGDIAPEKAIRFDPDYDNRGGYDPSFLHDDGGINVPIPIMPDELQADLLLGDDRKPLILKYHHFELVMNRKRRLQAWSAVNIDYLSSRKKAGERTMWGSDKWVPDPRIPARVQIFDADFYKPAGNIDRGHIVRREDNEWGDSDLEMEYANSDTFHWTNCTPQHEAFNQSSPKGRIYSGMEGIWGAFENHIQQSRKGGDTKACILAGPILADKDPSEDFGLGEIQYPLRFWKIVCMAEGPEQKDLKAFGFILTQSDVVKRFGIETFRPGRFKRYQVSLDTIAADSGLKFDQLLLDADTMRGQGDLELTNVQDVRGL</sequence>
<dbReference type="InterPro" id="IPR009003">
    <property type="entry name" value="Peptidase_S1_PA"/>
</dbReference>
<dbReference type="GO" id="GO:0003676">
    <property type="term" value="F:nucleic acid binding"/>
    <property type="evidence" value="ECO:0007669"/>
    <property type="project" value="InterPro"/>
</dbReference>
<dbReference type="InterPro" id="IPR020821">
    <property type="entry name" value="ENPP1-3/EXOG-like_nuc-like"/>
</dbReference>
<dbReference type="AlphaFoldDB" id="A0A060I2U8"/>
<evidence type="ECO:0000256" key="2">
    <source>
        <dbReference type="ARBA" id="ARBA00022670"/>
    </source>
</evidence>
<keyword evidence="4 9" id="KW-0378">Hydrolase</keyword>
<organism evidence="12 13">
    <name type="scientific">Rhizobium etli bv. mimosae str. IE4771</name>
    <dbReference type="NCBI Taxonomy" id="1432050"/>
    <lineage>
        <taxon>Bacteria</taxon>
        <taxon>Pseudomonadati</taxon>
        <taxon>Pseudomonadota</taxon>
        <taxon>Alphaproteobacteria</taxon>
        <taxon>Hyphomicrobiales</taxon>
        <taxon>Rhizobiaceae</taxon>
        <taxon>Rhizobium/Agrobacterium group</taxon>
        <taxon>Rhizobium</taxon>
    </lineage>
</organism>
<dbReference type="GO" id="GO:0046872">
    <property type="term" value="F:metal ion binding"/>
    <property type="evidence" value="ECO:0007669"/>
    <property type="project" value="UniProtKB-KW"/>
</dbReference>
<dbReference type="RefSeq" id="WP_080711017.1">
    <property type="nucleotide sequence ID" value="NZ_CP006987.1"/>
</dbReference>
<gene>
    <name evidence="12" type="ORF">IE4771_PA00001</name>
</gene>
<evidence type="ECO:0000256" key="1">
    <source>
        <dbReference type="ARBA" id="ARBA00008764"/>
    </source>
</evidence>
<dbReference type="GO" id="GO:0008236">
    <property type="term" value="F:serine-type peptidase activity"/>
    <property type="evidence" value="ECO:0007669"/>
    <property type="project" value="UniProtKB-KW"/>
</dbReference>
<evidence type="ECO:0000256" key="7">
    <source>
        <dbReference type="PIRSR" id="PIRSR640255-1"/>
    </source>
</evidence>
<dbReference type="HOGENOM" id="CLU_016161_0_0_5"/>
<dbReference type="Pfam" id="PF01223">
    <property type="entry name" value="Endonuclease_NS"/>
    <property type="match status" value="1"/>
</dbReference>
<dbReference type="SUPFAM" id="SSF50494">
    <property type="entry name" value="Trypsin-like serine proteases"/>
    <property type="match status" value="1"/>
</dbReference>
<accession>A0A060I2U8</accession>
<dbReference type="InterPro" id="IPR044929">
    <property type="entry name" value="DNA/RNA_non-sp_Endonuclease_sf"/>
</dbReference>
<comment type="similarity">
    <text evidence="1 9">Belongs to the peptidase S1B family.</text>
</comment>
<dbReference type="Proteomes" id="UP000027180">
    <property type="component" value="Plasmid pRetIE4771a"/>
</dbReference>
<feature type="active site" description="Charge relay system" evidence="6">
    <location>
        <position position="252"/>
    </location>
</feature>
<dbReference type="SUPFAM" id="SSF54060">
    <property type="entry name" value="His-Me finger endonucleases"/>
    <property type="match status" value="1"/>
</dbReference>
<dbReference type="Gene3D" id="2.40.10.10">
    <property type="entry name" value="Trypsin-like serine proteases"/>
    <property type="match status" value="2"/>
</dbReference>
<evidence type="ECO:0000256" key="6">
    <source>
        <dbReference type="PIRSR" id="PIRSR608256-1"/>
    </source>
</evidence>
<evidence type="ECO:0000313" key="12">
    <source>
        <dbReference type="EMBL" id="AIC29508.1"/>
    </source>
</evidence>